<dbReference type="Pfam" id="PF18146">
    <property type="entry name" value="CinA_KH"/>
    <property type="match status" value="1"/>
</dbReference>
<comment type="caution">
    <text evidence="3">The sequence shown here is derived from an EMBL/GenBank/DDBJ whole genome shotgun (WGS) entry which is preliminary data.</text>
</comment>
<gene>
    <name evidence="1" type="primary">cinA</name>
    <name evidence="3" type="ORF">D7Z54_11425</name>
</gene>
<dbReference type="InterPro" id="IPR001453">
    <property type="entry name" value="MoaB/Mog_dom"/>
</dbReference>
<dbReference type="Gene3D" id="3.90.950.20">
    <property type="entry name" value="CinA-like"/>
    <property type="match status" value="1"/>
</dbReference>
<accession>A0A3R9Q449</accession>
<evidence type="ECO:0000259" key="2">
    <source>
        <dbReference type="SMART" id="SM00852"/>
    </source>
</evidence>
<dbReference type="CDD" id="cd00885">
    <property type="entry name" value="cinA"/>
    <property type="match status" value="1"/>
</dbReference>
<dbReference type="OrthoDB" id="9801454at2"/>
<dbReference type="PANTHER" id="PTHR13939">
    <property type="entry name" value="NICOTINAMIDE-NUCLEOTIDE AMIDOHYDROLASE PNCC"/>
    <property type="match status" value="1"/>
</dbReference>
<dbReference type="NCBIfam" id="TIGR00199">
    <property type="entry name" value="PncC_domain"/>
    <property type="match status" value="1"/>
</dbReference>
<protein>
    <recommendedName>
        <fullName evidence="1">Putative competence-damage inducible protein</fullName>
    </recommendedName>
</protein>
<evidence type="ECO:0000313" key="3">
    <source>
        <dbReference type="EMBL" id="RSL33231.1"/>
    </source>
</evidence>
<reference evidence="3 4" key="1">
    <citation type="submission" date="2018-10" db="EMBL/GenBank/DDBJ databases">
        <title>Draft genome sequence of Bacillus salarius IM0101, isolated from a hypersaline soil in Inner Mongolia, China.</title>
        <authorList>
            <person name="Yamprayoonswat W."/>
            <person name="Boonvisut S."/>
            <person name="Jumpathong W."/>
            <person name="Sittihan S."/>
            <person name="Ruangsuj P."/>
            <person name="Wanthongcharoen S."/>
            <person name="Thongpramul N."/>
            <person name="Pimmason S."/>
            <person name="Yu B."/>
            <person name="Yasawong M."/>
        </authorList>
    </citation>
    <scope>NUCLEOTIDE SEQUENCE [LARGE SCALE GENOMIC DNA]</scope>
    <source>
        <strain evidence="3 4">IM0101</strain>
    </source>
</reference>
<evidence type="ECO:0000256" key="1">
    <source>
        <dbReference type="HAMAP-Rule" id="MF_00226"/>
    </source>
</evidence>
<keyword evidence="4" id="KW-1185">Reference proteome</keyword>
<dbReference type="RefSeq" id="WP_125555988.1">
    <property type="nucleotide sequence ID" value="NZ_RBVX01000009.1"/>
</dbReference>
<feature type="domain" description="MoaB/Mog" evidence="2">
    <location>
        <begin position="4"/>
        <end position="171"/>
    </location>
</feature>
<dbReference type="PANTHER" id="PTHR13939:SF0">
    <property type="entry name" value="NMN AMIDOHYDROLASE-LIKE PROTEIN YFAY"/>
    <property type="match status" value="1"/>
</dbReference>
<dbReference type="NCBIfam" id="NF001813">
    <property type="entry name" value="PRK00549.1"/>
    <property type="match status" value="1"/>
</dbReference>
<dbReference type="Gene3D" id="3.40.980.10">
    <property type="entry name" value="MoaB/Mog-like domain"/>
    <property type="match status" value="1"/>
</dbReference>
<dbReference type="InterPro" id="IPR036425">
    <property type="entry name" value="MoaB/Mog-like_dom_sf"/>
</dbReference>
<dbReference type="InterPro" id="IPR050101">
    <property type="entry name" value="CinA"/>
</dbReference>
<dbReference type="NCBIfam" id="TIGR00177">
    <property type="entry name" value="molyb_syn"/>
    <property type="match status" value="1"/>
</dbReference>
<dbReference type="Proteomes" id="UP000275076">
    <property type="component" value="Unassembled WGS sequence"/>
</dbReference>
<dbReference type="AlphaFoldDB" id="A0A3R9Q449"/>
<comment type="similarity">
    <text evidence="1">Belongs to the CinA family.</text>
</comment>
<dbReference type="NCBIfam" id="TIGR00200">
    <property type="entry name" value="cinA_nterm"/>
    <property type="match status" value="1"/>
</dbReference>
<dbReference type="InterPro" id="IPR041424">
    <property type="entry name" value="CinA_KH"/>
</dbReference>
<evidence type="ECO:0000313" key="4">
    <source>
        <dbReference type="Proteomes" id="UP000275076"/>
    </source>
</evidence>
<dbReference type="InterPro" id="IPR036653">
    <property type="entry name" value="CinA-like_C"/>
</dbReference>
<dbReference type="SUPFAM" id="SSF53218">
    <property type="entry name" value="Molybdenum cofactor biosynthesis proteins"/>
    <property type="match status" value="1"/>
</dbReference>
<organism evidence="3 4">
    <name type="scientific">Salibacterium salarium</name>
    <dbReference type="NCBI Taxonomy" id="284579"/>
    <lineage>
        <taxon>Bacteria</taxon>
        <taxon>Bacillati</taxon>
        <taxon>Bacillota</taxon>
        <taxon>Bacilli</taxon>
        <taxon>Bacillales</taxon>
        <taxon>Bacillaceae</taxon>
    </lineage>
</organism>
<dbReference type="EMBL" id="RBVX01000009">
    <property type="protein sequence ID" value="RSL33231.1"/>
    <property type="molecule type" value="Genomic_DNA"/>
</dbReference>
<dbReference type="InterPro" id="IPR008136">
    <property type="entry name" value="CinA_C"/>
</dbReference>
<dbReference type="PIRSF" id="PIRSF006728">
    <property type="entry name" value="CinA"/>
    <property type="match status" value="1"/>
</dbReference>
<dbReference type="HAMAP" id="MF_00226_B">
    <property type="entry name" value="CinA_B"/>
    <property type="match status" value="1"/>
</dbReference>
<dbReference type="SUPFAM" id="SSF142433">
    <property type="entry name" value="CinA-like"/>
    <property type="match status" value="1"/>
</dbReference>
<dbReference type="InterPro" id="IPR008135">
    <property type="entry name" value="Competence-induced_CinA"/>
</dbReference>
<dbReference type="Pfam" id="PF02464">
    <property type="entry name" value="CinA"/>
    <property type="match status" value="1"/>
</dbReference>
<sequence length="413" mass="45625">MNAEIIAVGSELLLGQIANTNGQYLSTELAGIGINIYRHTVVGDNEKRLLASLDEASERADIVIITGGLGPTQDDLTKEAVSHYTGKPLVYHQQTLENIEGFFNNRQKEMPVSNKKQAYYTEGADVFYNRVGLACGMAIEYKDTLFILLPGPPRELKHMYEHDVKTYILNRLEEDSLVLSRVLRFFGIGESRLEEQLLDLIQAQTNPTIAPLAMDGEVTVRMTAKAVDYKNAESLLDTLENHIQERVGSYFYGKETDSLPVQTVRLFRKTGKTLSVAESLTGGWFSKSLVDVSGASNIFEGSLTVYSEQAKSNVLGVEKNVIEKYGAVSKECAEQMAERVRLLYGTDIGISFTGVAGPDALEGKEPGTVWVGIAGPESVTAHLLNLTGNREHVRQLAVYYGCWFLLKEKVVNE</sequence>
<name>A0A3R9Q449_9BACI</name>
<dbReference type="SMART" id="SM00852">
    <property type="entry name" value="MoCF_biosynth"/>
    <property type="match status" value="1"/>
</dbReference>
<dbReference type="Gene3D" id="3.30.70.2860">
    <property type="match status" value="1"/>
</dbReference>
<dbReference type="Pfam" id="PF00994">
    <property type="entry name" value="MoCF_biosynth"/>
    <property type="match status" value="1"/>
</dbReference>
<proteinExistence type="inferred from homology"/>